<dbReference type="InterPro" id="IPR036259">
    <property type="entry name" value="MFS_trans_sf"/>
</dbReference>
<comment type="caution">
    <text evidence="8">The sequence shown here is derived from an EMBL/GenBank/DDBJ whole genome shotgun (WGS) entry which is preliminary data.</text>
</comment>
<dbReference type="PROSITE" id="PS50850">
    <property type="entry name" value="MFS"/>
    <property type="match status" value="1"/>
</dbReference>
<feature type="transmembrane region" description="Helical" evidence="6">
    <location>
        <begin position="186"/>
        <end position="211"/>
    </location>
</feature>
<keyword evidence="9" id="KW-1185">Reference proteome</keyword>
<keyword evidence="2" id="KW-1003">Cell membrane</keyword>
<evidence type="ECO:0000313" key="8">
    <source>
        <dbReference type="EMBL" id="OYO11862.1"/>
    </source>
</evidence>
<accession>A0A255G8S8</accession>
<feature type="transmembrane region" description="Helical" evidence="6">
    <location>
        <begin position="27"/>
        <end position="46"/>
    </location>
</feature>
<evidence type="ECO:0000313" key="9">
    <source>
        <dbReference type="Proteomes" id="UP000215896"/>
    </source>
</evidence>
<dbReference type="OrthoDB" id="9814303at2"/>
<keyword evidence="3 6" id="KW-0812">Transmembrane</keyword>
<dbReference type="Proteomes" id="UP000215896">
    <property type="component" value="Unassembled WGS sequence"/>
</dbReference>
<keyword evidence="5 6" id="KW-0472">Membrane</keyword>
<evidence type="ECO:0000259" key="7">
    <source>
        <dbReference type="PROSITE" id="PS50850"/>
    </source>
</evidence>
<evidence type="ECO:0000256" key="4">
    <source>
        <dbReference type="ARBA" id="ARBA00022989"/>
    </source>
</evidence>
<feature type="transmembrane region" description="Helical" evidence="6">
    <location>
        <begin position="231"/>
        <end position="249"/>
    </location>
</feature>
<name>A0A255G8S8_9ACTN</name>
<feature type="domain" description="Major facilitator superfamily (MFS) profile" evidence="7">
    <location>
        <begin position="1"/>
        <end position="381"/>
    </location>
</feature>
<evidence type="ECO:0000256" key="2">
    <source>
        <dbReference type="ARBA" id="ARBA00022475"/>
    </source>
</evidence>
<feature type="transmembrane region" description="Helical" evidence="6">
    <location>
        <begin position="349"/>
        <end position="373"/>
    </location>
</feature>
<reference evidence="8 9" key="1">
    <citation type="submission" date="2017-07" db="EMBL/GenBank/DDBJ databases">
        <title>Draft whole genome sequences of clinical Proprionibacteriaceae strains.</title>
        <authorList>
            <person name="Bernier A.-M."/>
            <person name="Bernard K."/>
            <person name="Domingo M.-C."/>
        </authorList>
    </citation>
    <scope>NUCLEOTIDE SEQUENCE [LARGE SCALE GENOMIC DNA]</scope>
    <source>
        <strain evidence="8 9">NML 030167</strain>
    </source>
</reference>
<feature type="transmembrane region" description="Helical" evidence="6">
    <location>
        <begin position="144"/>
        <end position="165"/>
    </location>
</feature>
<dbReference type="InterPro" id="IPR011701">
    <property type="entry name" value="MFS"/>
</dbReference>
<evidence type="ECO:0000256" key="1">
    <source>
        <dbReference type="ARBA" id="ARBA00004651"/>
    </source>
</evidence>
<evidence type="ECO:0000256" key="6">
    <source>
        <dbReference type="SAM" id="Phobius"/>
    </source>
</evidence>
<dbReference type="EMBL" id="NMVO01000015">
    <property type="protein sequence ID" value="OYO11862.1"/>
    <property type="molecule type" value="Genomic_DNA"/>
</dbReference>
<protein>
    <submittedName>
        <fullName evidence="8">Bcr/CflA family drug resistance efflux transporter</fullName>
    </submittedName>
</protein>
<feature type="transmembrane region" description="Helical" evidence="6">
    <location>
        <begin position="322"/>
        <end position="343"/>
    </location>
</feature>
<comment type="subcellular location">
    <subcellularLocation>
        <location evidence="1">Cell membrane</location>
        <topology evidence="1">Multi-pass membrane protein</topology>
    </subcellularLocation>
</comment>
<feature type="transmembrane region" description="Helical" evidence="6">
    <location>
        <begin position="287"/>
        <end position="310"/>
    </location>
</feature>
<feature type="transmembrane region" description="Helical" evidence="6">
    <location>
        <begin position="58"/>
        <end position="77"/>
    </location>
</feature>
<dbReference type="InterPro" id="IPR050189">
    <property type="entry name" value="MFS_Efflux_Transporters"/>
</dbReference>
<proteinExistence type="predicted"/>
<organism evidence="8 9">
    <name type="scientific">Enemella evansiae</name>
    <dbReference type="NCBI Taxonomy" id="2016499"/>
    <lineage>
        <taxon>Bacteria</taxon>
        <taxon>Bacillati</taxon>
        <taxon>Actinomycetota</taxon>
        <taxon>Actinomycetes</taxon>
        <taxon>Propionibacteriales</taxon>
        <taxon>Propionibacteriaceae</taxon>
        <taxon>Enemella</taxon>
    </lineage>
</organism>
<dbReference type="Gene3D" id="1.20.1720.10">
    <property type="entry name" value="Multidrug resistance protein D"/>
    <property type="match status" value="1"/>
</dbReference>
<dbReference type="GO" id="GO:0005886">
    <property type="term" value="C:plasma membrane"/>
    <property type="evidence" value="ECO:0007669"/>
    <property type="project" value="UniProtKB-SubCell"/>
</dbReference>
<evidence type="ECO:0000256" key="5">
    <source>
        <dbReference type="ARBA" id="ARBA00023136"/>
    </source>
</evidence>
<dbReference type="InterPro" id="IPR020846">
    <property type="entry name" value="MFS_dom"/>
</dbReference>
<evidence type="ECO:0000256" key="3">
    <source>
        <dbReference type="ARBA" id="ARBA00022692"/>
    </source>
</evidence>
<dbReference type="AlphaFoldDB" id="A0A255G8S8"/>
<feature type="transmembrane region" description="Helical" evidence="6">
    <location>
        <begin position="83"/>
        <end position="104"/>
    </location>
</feature>
<dbReference type="CDD" id="cd17320">
    <property type="entry name" value="MFS_MdfA_MDR_like"/>
    <property type="match status" value="1"/>
</dbReference>
<dbReference type="Pfam" id="PF07690">
    <property type="entry name" value="MFS_1"/>
    <property type="match status" value="1"/>
</dbReference>
<feature type="transmembrane region" description="Helical" evidence="6">
    <location>
        <begin position="116"/>
        <end position="138"/>
    </location>
</feature>
<gene>
    <name evidence="8" type="ORF">CGZ94_15550</name>
</gene>
<feature type="transmembrane region" description="Helical" evidence="6">
    <location>
        <begin position="261"/>
        <end position="281"/>
    </location>
</feature>
<dbReference type="PANTHER" id="PTHR43124">
    <property type="entry name" value="PURINE EFFLUX PUMP PBUE"/>
    <property type="match status" value="1"/>
</dbReference>
<sequence length="381" mass="40129">MFGPFTTDTIFPAFQGMGAEFRVDAAAMQQVTSVYMLAFAVMSLFHGPLSDALGRRPVIIASTAIFTLASVGCALAPNLPVLLLFRVIQGLCAGGGTIVARAVIPDLLTGPAAQRAMGQVQMIFGLAPAIAPIMGGWLLKLGDWPVIFWFLAGYGLVCMLCAISLPESHPRERRTPLHPGKVLGSLGGVLGSLTFLRMALASALGFGGMFTYIGGAPLFVVELLGKGERDFWILFVPLIAGIITGSWTSGRLAARLSRDRVVSLGFGVALLGGLINVSLAALQAPALPFAVLPLALLSFGMMVQLPANQLRMMEFFPRQRGAVASGVGFLQLLIGAAITALLVPRITGSLLQFATGSLVLVCLGALFWGWHLLAQRLRGVA</sequence>
<dbReference type="SUPFAM" id="SSF103473">
    <property type="entry name" value="MFS general substrate transporter"/>
    <property type="match status" value="1"/>
</dbReference>
<dbReference type="GO" id="GO:0022857">
    <property type="term" value="F:transmembrane transporter activity"/>
    <property type="evidence" value="ECO:0007669"/>
    <property type="project" value="InterPro"/>
</dbReference>
<keyword evidence="4 6" id="KW-1133">Transmembrane helix</keyword>
<dbReference type="PANTHER" id="PTHR43124:SF3">
    <property type="entry name" value="CHLORAMPHENICOL EFFLUX PUMP RV0191"/>
    <property type="match status" value="1"/>
</dbReference>